<organism evidence="1 2">
    <name type="scientific">Methanospirillum hungatei JF-1 (strain ATCC 27890 / DSM 864 / NBRC 100397 / JF-1)</name>
    <dbReference type="NCBI Taxonomy" id="323259"/>
    <lineage>
        <taxon>Archaea</taxon>
        <taxon>Methanobacteriati</taxon>
        <taxon>Methanobacteriota</taxon>
        <taxon>Stenosarchaea group</taxon>
        <taxon>Methanomicrobia</taxon>
        <taxon>Methanomicrobiales</taxon>
        <taxon>Methanospirillaceae</taxon>
        <taxon>Methanospirillum</taxon>
    </lineage>
</organism>
<evidence type="ECO:0000313" key="2">
    <source>
        <dbReference type="Proteomes" id="UP000001941"/>
    </source>
</evidence>
<name>Q2FT71_METHJ</name>
<sequence length="148" mass="16238">MRNFSILYEITAMMMVIAILIPSIPANPVRGADDQFLNIQAKTDRSYYSPGDIIRIKGTVSGEENIPVQSRLLFQFQGMNTTANTTSNGSFSARVPISLIEPESMYRLIISAHADGYEEKNLSIPIIIMGEPSSLAPAPVIPDEFSSI</sequence>
<keyword evidence="2" id="KW-1185">Reference proteome</keyword>
<evidence type="ECO:0000313" key="1">
    <source>
        <dbReference type="EMBL" id="ABD42731.1"/>
    </source>
</evidence>
<dbReference type="Proteomes" id="UP000001941">
    <property type="component" value="Chromosome"/>
</dbReference>
<accession>Q2FT71</accession>
<gene>
    <name evidence="1" type="ordered locus">Mhun_3044</name>
</gene>
<dbReference type="EMBL" id="CP000254">
    <property type="protein sequence ID" value="ABD42731.1"/>
    <property type="molecule type" value="Genomic_DNA"/>
</dbReference>
<reference evidence="2" key="1">
    <citation type="journal article" date="2016" name="Stand. Genomic Sci.">
        <title>Complete genome sequence of Methanospirillum hungatei type strain JF1.</title>
        <authorList>
            <person name="Gunsalus R.P."/>
            <person name="Cook L.E."/>
            <person name="Crable B."/>
            <person name="Rohlin L."/>
            <person name="McDonald E."/>
            <person name="Mouttaki H."/>
            <person name="Sieber J.R."/>
            <person name="Poweleit N."/>
            <person name="Zhou H."/>
            <person name="Lapidus A.L."/>
            <person name="Daligault H.E."/>
            <person name="Land M."/>
            <person name="Gilna P."/>
            <person name="Ivanova N."/>
            <person name="Kyrpides N."/>
            <person name="Culley D.E."/>
            <person name="McInerney M.J."/>
        </authorList>
    </citation>
    <scope>NUCLEOTIDE SEQUENCE [LARGE SCALE GENOMIC DNA]</scope>
    <source>
        <strain evidence="2">ATCC 27890 / DSM 864 / NBRC 100397 / JF-1</strain>
    </source>
</reference>
<protein>
    <recommendedName>
        <fullName evidence="3">Macroglobulin domain-containing protein</fullName>
    </recommendedName>
</protein>
<dbReference type="HOGENOM" id="CLU_1754705_0_0_2"/>
<dbReference type="KEGG" id="mhu:Mhun_3044"/>
<dbReference type="STRING" id="323259.Mhun_3044"/>
<proteinExistence type="predicted"/>
<evidence type="ECO:0008006" key="3">
    <source>
        <dbReference type="Google" id="ProtNLM"/>
    </source>
</evidence>
<dbReference type="EnsemblBacteria" id="ABD42731">
    <property type="protein sequence ID" value="ABD42731"/>
    <property type="gene ID" value="Mhun_3044"/>
</dbReference>
<dbReference type="InParanoid" id="Q2FT71"/>
<dbReference type="AlphaFoldDB" id="Q2FT71"/>